<dbReference type="InterPro" id="IPR023411">
    <property type="entry name" value="RNaseA_AS"/>
</dbReference>
<evidence type="ECO:0000256" key="1">
    <source>
        <dbReference type="ARBA" id="ARBA00005600"/>
    </source>
</evidence>
<dbReference type="PROSITE" id="PS00127">
    <property type="entry name" value="RNASE_PANCREATIC"/>
    <property type="match status" value="1"/>
</dbReference>
<dbReference type="PRINTS" id="PR00794">
    <property type="entry name" value="RIBONUCLEASE"/>
</dbReference>
<dbReference type="Proteomes" id="UP000694415">
    <property type="component" value="Unplaced"/>
</dbReference>
<evidence type="ECO:0000313" key="10">
    <source>
        <dbReference type="Ensembl" id="ENSMSIP00000007801.1"/>
    </source>
</evidence>
<name>A0A8C6GKE7_MUSSI</name>
<keyword evidence="3 8" id="KW-0732">Signal</keyword>
<keyword evidence="6" id="KW-1015">Disulfide bond</keyword>
<comment type="similarity">
    <text evidence="1 8">Belongs to the pancreatic ribonuclease family.</text>
</comment>
<accession>A0A8C6GKE7</accession>
<evidence type="ECO:0000256" key="8">
    <source>
        <dbReference type="RuleBase" id="RU000651"/>
    </source>
</evidence>
<dbReference type="InterPro" id="IPR001427">
    <property type="entry name" value="RNaseA"/>
</dbReference>
<dbReference type="GO" id="GO:0004540">
    <property type="term" value="F:RNA nuclease activity"/>
    <property type="evidence" value="ECO:0007669"/>
    <property type="project" value="TreeGrafter"/>
</dbReference>
<feature type="chain" id="PRO_5034370646" evidence="8">
    <location>
        <begin position="28"/>
        <end position="156"/>
    </location>
</feature>
<evidence type="ECO:0000256" key="2">
    <source>
        <dbReference type="ARBA" id="ARBA00022722"/>
    </source>
</evidence>
<feature type="signal peptide" evidence="8">
    <location>
        <begin position="1"/>
        <end position="27"/>
    </location>
</feature>
<evidence type="ECO:0000256" key="4">
    <source>
        <dbReference type="ARBA" id="ARBA00022759"/>
    </source>
</evidence>
<organism evidence="10 11">
    <name type="scientific">Mus spicilegus</name>
    <name type="common">Mound-building mouse</name>
    <dbReference type="NCBI Taxonomy" id="10103"/>
    <lineage>
        <taxon>Eukaryota</taxon>
        <taxon>Metazoa</taxon>
        <taxon>Chordata</taxon>
        <taxon>Craniata</taxon>
        <taxon>Vertebrata</taxon>
        <taxon>Euteleostomi</taxon>
        <taxon>Mammalia</taxon>
        <taxon>Eutheria</taxon>
        <taxon>Euarchontoglires</taxon>
        <taxon>Glires</taxon>
        <taxon>Rodentia</taxon>
        <taxon>Myomorpha</taxon>
        <taxon>Muroidea</taxon>
        <taxon>Muridae</taxon>
        <taxon>Murinae</taxon>
        <taxon>Mus</taxon>
        <taxon>Mus</taxon>
    </lineage>
</organism>
<dbReference type="GeneTree" id="ENSGT00940000162253"/>
<dbReference type="InterPro" id="IPR023412">
    <property type="entry name" value="RNaseA_domain"/>
</dbReference>
<dbReference type="PANTHER" id="PTHR11437">
    <property type="entry name" value="RIBONUCLEASE"/>
    <property type="match status" value="1"/>
</dbReference>
<evidence type="ECO:0000256" key="3">
    <source>
        <dbReference type="ARBA" id="ARBA00022729"/>
    </source>
</evidence>
<evidence type="ECO:0000256" key="5">
    <source>
        <dbReference type="ARBA" id="ARBA00022801"/>
    </source>
</evidence>
<dbReference type="GO" id="GO:0050830">
    <property type="term" value="P:defense response to Gram-positive bacterium"/>
    <property type="evidence" value="ECO:0007669"/>
    <property type="project" value="TreeGrafter"/>
</dbReference>
<dbReference type="GO" id="GO:0005615">
    <property type="term" value="C:extracellular space"/>
    <property type="evidence" value="ECO:0007669"/>
    <property type="project" value="TreeGrafter"/>
</dbReference>
<protein>
    <submittedName>
        <fullName evidence="10">Eosinophil-associated, ribonuclease A family, member 2</fullName>
    </submittedName>
</protein>
<dbReference type="Pfam" id="PF00074">
    <property type="entry name" value="RnaseA"/>
    <property type="match status" value="1"/>
</dbReference>
<reference evidence="10" key="1">
    <citation type="submission" date="2025-08" db="UniProtKB">
        <authorList>
            <consortium name="Ensembl"/>
        </authorList>
    </citation>
    <scope>IDENTIFICATION</scope>
</reference>
<dbReference type="SUPFAM" id="SSF54076">
    <property type="entry name" value="RNase A-like"/>
    <property type="match status" value="1"/>
</dbReference>
<keyword evidence="2 8" id="KW-0540">Nuclease</keyword>
<dbReference type="CDD" id="cd06265">
    <property type="entry name" value="RNase_A_canonical"/>
    <property type="match status" value="1"/>
</dbReference>
<sequence length="156" mass="17585">MGPKLLESRLCLLLLLGLVLMLASCLGQTPSQWFAIQHINNNANLQCNVEMLRINRFRRTCKGLNTFLHTSFANAVGVCGNPSGLCSDNISRNCHNSSSRVHITVCNITSRRRTPYTQCRYQPRRSLKYYTVACNPRTPQDSPMYPVVPVHLDGTF</sequence>
<dbReference type="PROSITE" id="PS51257">
    <property type="entry name" value="PROKAR_LIPOPROTEIN"/>
    <property type="match status" value="1"/>
</dbReference>
<keyword evidence="11" id="KW-1185">Reference proteome</keyword>
<keyword evidence="4 8" id="KW-0255">Endonuclease</keyword>
<keyword evidence="5 8" id="KW-0378">Hydrolase</keyword>
<dbReference type="InterPro" id="IPR036816">
    <property type="entry name" value="RNaseA-like_dom_sf"/>
</dbReference>
<evidence type="ECO:0000256" key="7">
    <source>
        <dbReference type="ARBA" id="ARBA00023180"/>
    </source>
</evidence>
<dbReference type="FunFam" id="3.10.130.10:FF:000001">
    <property type="entry name" value="Ribonuclease pancreatic"/>
    <property type="match status" value="1"/>
</dbReference>
<dbReference type="GO" id="GO:0003676">
    <property type="term" value="F:nucleic acid binding"/>
    <property type="evidence" value="ECO:0007669"/>
    <property type="project" value="InterPro"/>
</dbReference>
<dbReference type="GO" id="GO:0002227">
    <property type="term" value="P:innate immune response in mucosa"/>
    <property type="evidence" value="ECO:0007669"/>
    <property type="project" value="TreeGrafter"/>
</dbReference>
<dbReference type="PANTHER" id="PTHR11437:SF3">
    <property type="entry name" value="EOSINOPHIL CATIONIC PROTEIN"/>
    <property type="match status" value="1"/>
</dbReference>
<reference evidence="10" key="2">
    <citation type="submission" date="2025-09" db="UniProtKB">
        <authorList>
            <consortium name="Ensembl"/>
        </authorList>
    </citation>
    <scope>IDENTIFICATION</scope>
</reference>
<dbReference type="GO" id="GO:0004519">
    <property type="term" value="F:endonuclease activity"/>
    <property type="evidence" value="ECO:0007669"/>
    <property type="project" value="UniProtKB-KW"/>
</dbReference>
<dbReference type="GO" id="GO:0016787">
    <property type="term" value="F:hydrolase activity"/>
    <property type="evidence" value="ECO:0007669"/>
    <property type="project" value="UniProtKB-KW"/>
</dbReference>
<evidence type="ECO:0000259" key="9">
    <source>
        <dbReference type="SMART" id="SM00092"/>
    </source>
</evidence>
<dbReference type="SMART" id="SM00092">
    <property type="entry name" value="RNAse_Pc"/>
    <property type="match status" value="1"/>
</dbReference>
<dbReference type="GO" id="GO:0006935">
    <property type="term" value="P:chemotaxis"/>
    <property type="evidence" value="ECO:0007669"/>
    <property type="project" value="Ensembl"/>
</dbReference>
<dbReference type="Ensembl" id="ENSMSIT00000009933.1">
    <property type="protein sequence ID" value="ENSMSIP00000007801.1"/>
    <property type="gene ID" value="ENSMSIG00000006941.1"/>
</dbReference>
<evidence type="ECO:0000313" key="11">
    <source>
        <dbReference type="Proteomes" id="UP000694415"/>
    </source>
</evidence>
<feature type="domain" description="Ribonuclease A-domain" evidence="9">
    <location>
        <begin position="27"/>
        <end position="156"/>
    </location>
</feature>
<dbReference type="Gene3D" id="3.10.130.10">
    <property type="entry name" value="Ribonuclease A-like domain"/>
    <property type="match status" value="1"/>
</dbReference>
<dbReference type="AlphaFoldDB" id="A0A8C6GKE7"/>
<proteinExistence type="inferred from homology"/>
<keyword evidence="7" id="KW-0325">Glycoprotein</keyword>
<evidence type="ECO:0000256" key="6">
    <source>
        <dbReference type="ARBA" id="ARBA00023157"/>
    </source>
</evidence>